<keyword evidence="3" id="KW-1185">Reference proteome</keyword>
<accession>A0ABW0LFQ6</accession>
<feature type="transmembrane region" description="Helical" evidence="1">
    <location>
        <begin position="284"/>
        <end position="301"/>
    </location>
</feature>
<protein>
    <submittedName>
        <fullName evidence="2">ABC transporter permease</fullName>
    </submittedName>
</protein>
<gene>
    <name evidence="2" type="ORF">ACFPM4_08125</name>
</gene>
<feature type="transmembrane region" description="Helical" evidence="1">
    <location>
        <begin position="307"/>
        <end position="327"/>
    </location>
</feature>
<keyword evidence="1" id="KW-0472">Membrane</keyword>
<name>A0ABW0LFQ6_9BACI</name>
<sequence>MKQMDDLWRERIQSYLQELRRYLKYMFNDHLLFVFIFGGGAAIYYYSEWVKTLDSSFPVGYVAAIILGIVITVSPITTLLKEPDIVFLLPLETKLGNYFRKGIVLSFFGQSYILLIVLAALMPLYVRVTGNGFSTFFALLILILAMKVWNLIIHWKMMKISDKQTQTFDWLIRFICNVLLLYFIIEEASYWFTGVVLLIMIAFTIYVLEIVKTKSINWQRLIEKERGRMQMFYHAANMFTDVPHLTGRVKRRKWLDPIFSRIPFDSKFTYRFLFSRTLVRTSEYSGLVVRLSIIAALILLYSNNLYFSLIISCLFIYLTGFQLIPMIKRHDLKIWPDLYPVPPQQKRTALLQLLMKVLVVQAILFSVSACIGLPFIEGIIVAIVTIIFALIFSNVYTKTRLKKLDVQ</sequence>
<dbReference type="Proteomes" id="UP001596147">
    <property type="component" value="Unassembled WGS sequence"/>
</dbReference>
<keyword evidence="1" id="KW-0812">Transmembrane</keyword>
<evidence type="ECO:0000256" key="1">
    <source>
        <dbReference type="SAM" id="Phobius"/>
    </source>
</evidence>
<feature type="transmembrane region" description="Helical" evidence="1">
    <location>
        <begin position="102"/>
        <end position="126"/>
    </location>
</feature>
<dbReference type="PIRSF" id="PIRSF037259">
    <property type="entry name" value="EcsB_ABC"/>
    <property type="match status" value="1"/>
</dbReference>
<feature type="transmembrane region" description="Helical" evidence="1">
    <location>
        <begin position="59"/>
        <end position="81"/>
    </location>
</feature>
<feature type="transmembrane region" description="Helical" evidence="1">
    <location>
        <begin position="375"/>
        <end position="397"/>
    </location>
</feature>
<evidence type="ECO:0000313" key="2">
    <source>
        <dbReference type="EMBL" id="MFC5464719.1"/>
    </source>
</evidence>
<feature type="transmembrane region" description="Helical" evidence="1">
    <location>
        <begin position="191"/>
        <end position="211"/>
    </location>
</feature>
<reference evidence="3" key="1">
    <citation type="journal article" date="2019" name="Int. J. Syst. Evol. Microbiol.">
        <title>The Global Catalogue of Microorganisms (GCM) 10K type strain sequencing project: providing services to taxonomists for standard genome sequencing and annotation.</title>
        <authorList>
            <consortium name="The Broad Institute Genomics Platform"/>
            <consortium name="The Broad Institute Genome Sequencing Center for Infectious Disease"/>
            <person name="Wu L."/>
            <person name="Ma J."/>
        </authorList>
    </citation>
    <scope>NUCLEOTIDE SEQUENCE [LARGE SCALE GENOMIC DNA]</scope>
    <source>
        <strain evidence="3">CGMCC 1.12237</strain>
    </source>
</reference>
<dbReference type="RefSeq" id="WP_382349971.1">
    <property type="nucleotide sequence ID" value="NZ_JBHSMC010000011.1"/>
</dbReference>
<feature type="transmembrane region" description="Helical" evidence="1">
    <location>
        <begin position="348"/>
        <end position="369"/>
    </location>
</feature>
<proteinExistence type="predicted"/>
<organism evidence="2 3">
    <name type="scientific">Lederbergia graminis</name>
    <dbReference type="NCBI Taxonomy" id="735518"/>
    <lineage>
        <taxon>Bacteria</taxon>
        <taxon>Bacillati</taxon>
        <taxon>Bacillota</taxon>
        <taxon>Bacilli</taxon>
        <taxon>Bacillales</taxon>
        <taxon>Bacillaceae</taxon>
        <taxon>Lederbergia</taxon>
    </lineage>
</organism>
<feature type="transmembrane region" description="Helical" evidence="1">
    <location>
        <begin position="30"/>
        <end position="47"/>
    </location>
</feature>
<dbReference type="Pfam" id="PF05975">
    <property type="entry name" value="EcsB"/>
    <property type="match status" value="1"/>
</dbReference>
<feature type="transmembrane region" description="Helical" evidence="1">
    <location>
        <begin position="167"/>
        <end position="185"/>
    </location>
</feature>
<feature type="transmembrane region" description="Helical" evidence="1">
    <location>
        <begin position="132"/>
        <end position="155"/>
    </location>
</feature>
<evidence type="ECO:0000313" key="3">
    <source>
        <dbReference type="Proteomes" id="UP001596147"/>
    </source>
</evidence>
<dbReference type="InterPro" id="IPR010288">
    <property type="entry name" value="EcsB_ABC"/>
</dbReference>
<dbReference type="EMBL" id="JBHSMC010000011">
    <property type="protein sequence ID" value="MFC5464719.1"/>
    <property type="molecule type" value="Genomic_DNA"/>
</dbReference>
<comment type="caution">
    <text evidence="2">The sequence shown here is derived from an EMBL/GenBank/DDBJ whole genome shotgun (WGS) entry which is preliminary data.</text>
</comment>
<keyword evidence="1" id="KW-1133">Transmembrane helix</keyword>